<sequence>MVSSVEVMEAEVQLKSIFVEWSMEAEHSVGGGWKVLIW</sequence>
<name>A0A6A4BZV5_9STRA</name>
<dbReference type="AlphaFoldDB" id="A0A6A4BZV5"/>
<dbReference type="Proteomes" id="UP000434957">
    <property type="component" value="Unassembled WGS sequence"/>
</dbReference>
<organism evidence="2 4">
    <name type="scientific">Phytophthora rubi</name>
    <dbReference type="NCBI Taxonomy" id="129364"/>
    <lineage>
        <taxon>Eukaryota</taxon>
        <taxon>Sar</taxon>
        <taxon>Stramenopiles</taxon>
        <taxon>Oomycota</taxon>
        <taxon>Peronosporomycetes</taxon>
        <taxon>Peronosporales</taxon>
        <taxon>Peronosporaceae</taxon>
        <taxon>Phytophthora</taxon>
    </lineage>
</organism>
<reference evidence="2 4" key="1">
    <citation type="submission" date="2018-08" db="EMBL/GenBank/DDBJ databases">
        <title>Genomic investigation of the strawberry pathogen Phytophthora fragariae indicates pathogenicity is determined by transcriptional variation in three key races.</title>
        <authorList>
            <person name="Adams T.M."/>
            <person name="Armitage A.D."/>
            <person name="Sobczyk M.K."/>
            <person name="Bates H.J."/>
            <person name="Dunwell J.M."/>
            <person name="Nellist C.F."/>
            <person name="Harrison R.J."/>
        </authorList>
    </citation>
    <scope>NUCLEOTIDE SEQUENCE [LARGE SCALE GENOMIC DNA]</scope>
    <source>
        <strain evidence="1 3">SCRP249</strain>
        <strain evidence="2 4">SCRP333</strain>
    </source>
</reference>
<keyword evidence="4" id="KW-1185">Reference proteome</keyword>
<evidence type="ECO:0000313" key="2">
    <source>
        <dbReference type="EMBL" id="KAE9281206.1"/>
    </source>
</evidence>
<accession>A0A6A4BZV5</accession>
<proteinExistence type="predicted"/>
<evidence type="ECO:0000313" key="1">
    <source>
        <dbReference type="EMBL" id="KAE8969278.1"/>
    </source>
</evidence>
<gene>
    <name evidence="1" type="ORF">PR001_g27549</name>
    <name evidence="2" type="ORF">PR003_g27747</name>
</gene>
<dbReference type="Proteomes" id="UP000429607">
    <property type="component" value="Unassembled WGS sequence"/>
</dbReference>
<comment type="caution">
    <text evidence="2">The sequence shown here is derived from an EMBL/GenBank/DDBJ whole genome shotgun (WGS) entry which is preliminary data.</text>
</comment>
<protein>
    <submittedName>
        <fullName evidence="2">Uncharacterized protein</fullName>
    </submittedName>
</protein>
<evidence type="ECO:0000313" key="3">
    <source>
        <dbReference type="Proteomes" id="UP000429607"/>
    </source>
</evidence>
<dbReference type="EMBL" id="QXFT01003970">
    <property type="protein sequence ID" value="KAE9281206.1"/>
    <property type="molecule type" value="Genomic_DNA"/>
</dbReference>
<dbReference type="EMBL" id="QXFV01004502">
    <property type="protein sequence ID" value="KAE8969278.1"/>
    <property type="molecule type" value="Genomic_DNA"/>
</dbReference>
<evidence type="ECO:0000313" key="4">
    <source>
        <dbReference type="Proteomes" id="UP000434957"/>
    </source>
</evidence>